<protein>
    <submittedName>
        <fullName evidence="2">MbtH family protein</fullName>
    </submittedName>
</protein>
<dbReference type="PANTHER" id="PTHR38444:SF1">
    <property type="entry name" value="ENTEROBACTIN BIOSYNTHESIS PROTEIN YBDZ"/>
    <property type="match status" value="1"/>
</dbReference>
<organism evidence="2 3">
    <name type="scientific">Streptomyces daliensis</name>
    <dbReference type="NCBI Taxonomy" id="299421"/>
    <lineage>
        <taxon>Bacteria</taxon>
        <taxon>Bacillati</taxon>
        <taxon>Actinomycetota</taxon>
        <taxon>Actinomycetes</taxon>
        <taxon>Kitasatosporales</taxon>
        <taxon>Streptomycetaceae</taxon>
        <taxon>Streptomyces</taxon>
    </lineage>
</organism>
<gene>
    <name evidence="2" type="ORF">KDA82_13450</name>
</gene>
<evidence type="ECO:0000313" key="2">
    <source>
        <dbReference type="EMBL" id="MBR7674002.1"/>
    </source>
</evidence>
<dbReference type="Pfam" id="PF03621">
    <property type="entry name" value="MbtH"/>
    <property type="match status" value="1"/>
</dbReference>
<dbReference type="AlphaFoldDB" id="A0A8T4IRY5"/>
<comment type="caution">
    <text evidence="2">The sequence shown here is derived from an EMBL/GenBank/DDBJ whole genome shotgun (WGS) entry which is preliminary data.</text>
</comment>
<dbReference type="InterPro" id="IPR005153">
    <property type="entry name" value="MbtH-like_dom"/>
</dbReference>
<keyword evidence="3" id="KW-1185">Reference proteome</keyword>
<dbReference type="GO" id="GO:0019290">
    <property type="term" value="P:siderophore biosynthetic process"/>
    <property type="evidence" value="ECO:0007669"/>
    <property type="project" value="TreeGrafter"/>
</dbReference>
<feature type="domain" description="MbtH-like" evidence="1">
    <location>
        <begin position="4"/>
        <end position="54"/>
    </location>
</feature>
<dbReference type="Proteomes" id="UP000675554">
    <property type="component" value="Unassembled WGS sequence"/>
</dbReference>
<dbReference type="InterPro" id="IPR037407">
    <property type="entry name" value="MLP_fam"/>
</dbReference>
<accession>A0A8T4IRY5</accession>
<dbReference type="Gene3D" id="3.90.820.10">
    <property type="entry name" value="Structural Genomics, Unknown Function 30-nov-00 1gh9 Mol_id"/>
    <property type="match status" value="1"/>
</dbReference>
<evidence type="ECO:0000313" key="3">
    <source>
        <dbReference type="Proteomes" id="UP000675554"/>
    </source>
</evidence>
<dbReference type="GO" id="GO:0005829">
    <property type="term" value="C:cytosol"/>
    <property type="evidence" value="ECO:0007669"/>
    <property type="project" value="TreeGrafter"/>
</dbReference>
<dbReference type="SMART" id="SM00923">
    <property type="entry name" value="MbtH"/>
    <property type="match status" value="1"/>
</dbReference>
<sequence length="74" mass="8297">MSTNPFDDPDGTYQVLVNDEGQHSLWPSFADVPEGWRTALAETGRDEALEYIDTHWTDMRPRSLAQAMEDSGPA</sequence>
<dbReference type="SUPFAM" id="SSF160582">
    <property type="entry name" value="MbtH-like"/>
    <property type="match status" value="1"/>
</dbReference>
<reference evidence="2" key="1">
    <citation type="submission" date="2021-04" db="EMBL/GenBank/DDBJ databases">
        <title>Sequencing of actinobacteria type strains.</title>
        <authorList>
            <person name="Nguyen G.-S."/>
            <person name="Wentzel A."/>
        </authorList>
    </citation>
    <scope>NUCLEOTIDE SEQUENCE</scope>
    <source>
        <strain evidence="2">DSM 42095</strain>
    </source>
</reference>
<name>A0A8T4IRY5_9ACTN</name>
<dbReference type="PANTHER" id="PTHR38444">
    <property type="entry name" value="ENTEROBACTIN BIOSYNTHESIS PROTEIN YBDZ"/>
    <property type="match status" value="1"/>
</dbReference>
<dbReference type="EMBL" id="JAGSMN010000287">
    <property type="protein sequence ID" value="MBR7674002.1"/>
    <property type="molecule type" value="Genomic_DNA"/>
</dbReference>
<evidence type="ECO:0000259" key="1">
    <source>
        <dbReference type="SMART" id="SM00923"/>
    </source>
</evidence>
<dbReference type="InterPro" id="IPR038020">
    <property type="entry name" value="MbtH-like_sf"/>
</dbReference>
<proteinExistence type="predicted"/>